<protein>
    <recommendedName>
        <fullName evidence="4">Lipid droplet-associated hydrolase</fullName>
        <ecNumber evidence="9">3.1.1.13</ecNumber>
    </recommendedName>
    <alternativeName>
        <fullName evidence="8">Lipid droplet-associated serine hydrolase</fullName>
    </alternativeName>
</protein>
<evidence type="ECO:0000256" key="7">
    <source>
        <dbReference type="ARBA" id="ARBA00022824"/>
    </source>
</evidence>
<evidence type="ECO:0000313" key="12">
    <source>
        <dbReference type="RefSeq" id="XP_032817343.1"/>
    </source>
</evidence>
<keyword evidence="7" id="KW-0256">Endoplasmic reticulum</keyword>
<evidence type="ECO:0000313" key="11">
    <source>
        <dbReference type="Proteomes" id="UP001318040"/>
    </source>
</evidence>
<evidence type="ECO:0000256" key="8">
    <source>
        <dbReference type="ARBA" id="ARBA00031924"/>
    </source>
</evidence>
<comment type="subcellular location">
    <subcellularLocation>
        <location evidence="1">Endoplasmic reticulum</location>
    </subcellularLocation>
    <subcellularLocation>
        <location evidence="2">Lipid droplet</location>
    </subcellularLocation>
</comment>
<evidence type="ECO:0000256" key="3">
    <source>
        <dbReference type="ARBA" id="ARBA00008300"/>
    </source>
</evidence>
<dbReference type="SUPFAM" id="SSF53474">
    <property type="entry name" value="alpha/beta-Hydrolases"/>
    <property type="match status" value="1"/>
</dbReference>
<sequence length="332" mass="37197">MPHAEMKVTDSEGPSVTPHAEFVHCLGAPTHVLKYGRTHMRGPGYDGQGPPQILFMLIPGNPGVMDYYRTFMAGLYQAFKGQYSVWGISHAGHCVPPPDLEAHQNADEHPDVFGLDGQVEHKRAFLREHVGPAVRLVLIGHSIGCHIILEILKRDPQLKVIKSVLLFPTIERMAESPSGRVMTPILCRLRYLAYPPILCLSFLLPLRAKTLLASVALWASGLGPKTDPNAVSASLNLFSVHCAANSMYMASQEMYQVTERDNVTIQEHLDKLIFYYGMSDHWCPVEYYHDMKRDFPAGDVRLCEKGIRHAFVLDSSLEVAQFVHSWIKEVLV</sequence>
<proteinExistence type="inferred from homology"/>
<dbReference type="PANTHER" id="PTHR13390">
    <property type="entry name" value="LIPASE"/>
    <property type="match status" value="1"/>
</dbReference>
<dbReference type="GO" id="GO:0042632">
    <property type="term" value="P:cholesterol homeostasis"/>
    <property type="evidence" value="ECO:0007669"/>
    <property type="project" value="UniProtKB-ARBA"/>
</dbReference>
<dbReference type="GO" id="GO:0019915">
    <property type="term" value="P:lipid storage"/>
    <property type="evidence" value="ECO:0007669"/>
    <property type="project" value="InterPro"/>
</dbReference>
<dbReference type="GO" id="GO:0035356">
    <property type="term" value="P:intracellular triglyceride homeostasis"/>
    <property type="evidence" value="ECO:0007669"/>
    <property type="project" value="UniProtKB-ARBA"/>
</dbReference>
<accession>A0AAJ7X282</accession>
<dbReference type="CTD" id="60526"/>
<evidence type="ECO:0000256" key="10">
    <source>
        <dbReference type="ARBA" id="ARBA00049527"/>
    </source>
</evidence>
<dbReference type="PANTHER" id="PTHR13390:SF0">
    <property type="entry name" value="LIPID DROPLET-ASSOCIATED HYDROLASE"/>
    <property type="match status" value="1"/>
</dbReference>
<dbReference type="FunFam" id="3.40.50.1820:FF:000068">
    <property type="entry name" value="Lipid droplet associated hydrolase"/>
    <property type="match status" value="1"/>
</dbReference>
<dbReference type="Proteomes" id="UP001318040">
    <property type="component" value="Chromosome 27"/>
</dbReference>
<dbReference type="EC" id="3.1.1.13" evidence="9"/>
<dbReference type="KEGG" id="pmrn:116946499"/>
<dbReference type="RefSeq" id="XP_032817343.1">
    <property type="nucleotide sequence ID" value="XM_032961452.1"/>
</dbReference>
<comment type="similarity">
    <text evidence="3">Belongs to the AB hydrolase superfamily. LDAH family.</text>
</comment>
<dbReference type="AlphaFoldDB" id="A0AAJ7X282"/>
<dbReference type="GO" id="GO:0004771">
    <property type="term" value="F:sterol ester esterase activity"/>
    <property type="evidence" value="ECO:0007669"/>
    <property type="project" value="UniProtKB-EC"/>
</dbReference>
<dbReference type="GO" id="GO:0005783">
    <property type="term" value="C:endoplasmic reticulum"/>
    <property type="evidence" value="ECO:0007669"/>
    <property type="project" value="UniProtKB-SubCell"/>
</dbReference>
<evidence type="ECO:0000256" key="4">
    <source>
        <dbReference type="ARBA" id="ARBA00019242"/>
    </source>
</evidence>
<comment type="catalytic activity">
    <reaction evidence="10">
        <text>a cholesterol ester + H2O = cholesterol + a fatty acid + H(+)</text>
        <dbReference type="Rhea" id="RHEA:36403"/>
        <dbReference type="ChEBI" id="CHEBI:15377"/>
        <dbReference type="ChEBI" id="CHEBI:15378"/>
        <dbReference type="ChEBI" id="CHEBI:16113"/>
        <dbReference type="ChEBI" id="CHEBI:17002"/>
        <dbReference type="ChEBI" id="CHEBI:28868"/>
        <dbReference type="EC" id="3.1.1.13"/>
    </reaction>
    <physiologicalReaction direction="left-to-right" evidence="10">
        <dbReference type="Rhea" id="RHEA:36404"/>
    </physiologicalReaction>
</comment>
<keyword evidence="5" id="KW-0551">Lipid droplet</keyword>
<dbReference type="InterPro" id="IPR019363">
    <property type="entry name" value="LDAH"/>
</dbReference>
<reference evidence="12" key="1">
    <citation type="submission" date="2025-08" db="UniProtKB">
        <authorList>
            <consortium name="RefSeq"/>
        </authorList>
    </citation>
    <scope>IDENTIFICATION</scope>
    <source>
        <tissue evidence="12">Sperm</tissue>
    </source>
</reference>
<dbReference type="Pfam" id="PF10230">
    <property type="entry name" value="LIDHydrolase"/>
    <property type="match status" value="1"/>
</dbReference>
<gene>
    <name evidence="12" type="primary">LDAH</name>
</gene>
<organism evidence="11 12">
    <name type="scientific">Petromyzon marinus</name>
    <name type="common">Sea lamprey</name>
    <dbReference type="NCBI Taxonomy" id="7757"/>
    <lineage>
        <taxon>Eukaryota</taxon>
        <taxon>Metazoa</taxon>
        <taxon>Chordata</taxon>
        <taxon>Craniata</taxon>
        <taxon>Vertebrata</taxon>
        <taxon>Cyclostomata</taxon>
        <taxon>Hyperoartia</taxon>
        <taxon>Petromyzontiformes</taxon>
        <taxon>Petromyzontidae</taxon>
        <taxon>Petromyzon</taxon>
    </lineage>
</organism>
<dbReference type="GO" id="GO:0160077">
    <property type="term" value="P:lipid droplet fusion"/>
    <property type="evidence" value="ECO:0007669"/>
    <property type="project" value="UniProtKB-ARBA"/>
</dbReference>
<evidence type="ECO:0000256" key="5">
    <source>
        <dbReference type="ARBA" id="ARBA00022677"/>
    </source>
</evidence>
<evidence type="ECO:0000256" key="2">
    <source>
        <dbReference type="ARBA" id="ARBA00004502"/>
    </source>
</evidence>
<evidence type="ECO:0000256" key="6">
    <source>
        <dbReference type="ARBA" id="ARBA00022801"/>
    </source>
</evidence>
<evidence type="ECO:0000256" key="1">
    <source>
        <dbReference type="ARBA" id="ARBA00004240"/>
    </source>
</evidence>
<name>A0AAJ7X282_PETMA</name>
<dbReference type="InterPro" id="IPR029058">
    <property type="entry name" value="AB_hydrolase_fold"/>
</dbReference>
<keyword evidence="6 12" id="KW-0378">Hydrolase</keyword>
<dbReference type="GO" id="GO:0005811">
    <property type="term" value="C:lipid droplet"/>
    <property type="evidence" value="ECO:0007669"/>
    <property type="project" value="UniProtKB-SubCell"/>
</dbReference>
<keyword evidence="11" id="KW-1185">Reference proteome</keyword>
<evidence type="ECO:0000256" key="9">
    <source>
        <dbReference type="ARBA" id="ARBA00039150"/>
    </source>
</evidence>
<dbReference type="Gene3D" id="3.40.50.1820">
    <property type="entry name" value="alpha/beta hydrolase"/>
    <property type="match status" value="1"/>
</dbReference>
<dbReference type="GeneID" id="116946499"/>